<evidence type="ECO:0000256" key="4">
    <source>
        <dbReference type="ARBA" id="ARBA00022801"/>
    </source>
</evidence>
<evidence type="ECO:0000256" key="1">
    <source>
        <dbReference type="ARBA" id="ARBA00004328"/>
    </source>
</evidence>
<evidence type="ECO:0000313" key="8">
    <source>
        <dbReference type="Proteomes" id="UP000245461"/>
    </source>
</evidence>
<keyword evidence="3" id="KW-0645">Protease</keyword>
<comment type="caution">
    <text evidence="7">The sequence shown here is derived from an EMBL/GenBank/DDBJ whole genome shotgun (WGS) entry which is preliminary data.</text>
</comment>
<dbReference type="GO" id="GO:0008233">
    <property type="term" value="F:peptidase activity"/>
    <property type="evidence" value="ECO:0007669"/>
    <property type="project" value="UniProtKB-KW"/>
</dbReference>
<name>A0A317EDK8_9PROT</name>
<reference evidence="7 8" key="1">
    <citation type="submission" date="2018-05" db="EMBL/GenBank/DDBJ databases">
        <title>Zavarzinia sp. HR-AS.</title>
        <authorList>
            <person name="Lee Y."/>
            <person name="Jeon C.O."/>
        </authorList>
    </citation>
    <scope>NUCLEOTIDE SEQUENCE [LARGE SCALE GENOMIC DNA]</scope>
    <source>
        <strain evidence="7 8">HR-AS</strain>
    </source>
</reference>
<dbReference type="EMBL" id="QGLE01000004">
    <property type="protein sequence ID" value="PWR24220.1"/>
    <property type="molecule type" value="Genomic_DNA"/>
</dbReference>
<accession>A0A317EDK8</accession>
<dbReference type="InterPro" id="IPR054612">
    <property type="entry name" value="Phage_capsid-like_C"/>
</dbReference>
<evidence type="ECO:0000259" key="5">
    <source>
        <dbReference type="Pfam" id="PF04586"/>
    </source>
</evidence>
<dbReference type="InterPro" id="IPR006433">
    <property type="entry name" value="Prohead_protease"/>
</dbReference>
<dbReference type="Pfam" id="PF04586">
    <property type="entry name" value="Peptidase_S78"/>
    <property type="match status" value="1"/>
</dbReference>
<dbReference type="NCBIfam" id="TIGR01554">
    <property type="entry name" value="major_cap_HK97"/>
    <property type="match status" value="1"/>
</dbReference>
<dbReference type="Pfam" id="PF05065">
    <property type="entry name" value="Phage_capsid"/>
    <property type="match status" value="1"/>
</dbReference>
<feature type="domain" description="Prohead serine protease" evidence="5">
    <location>
        <begin position="11"/>
        <end position="156"/>
    </location>
</feature>
<dbReference type="InterPro" id="IPR054613">
    <property type="entry name" value="Peptidase_S78_dom"/>
</dbReference>
<gene>
    <name evidence="7" type="ORF">DKG74_08865</name>
</gene>
<dbReference type="InterPro" id="IPR024455">
    <property type="entry name" value="Phage_capsid"/>
</dbReference>
<comment type="subcellular location">
    <subcellularLocation>
        <location evidence="1">Virion</location>
    </subcellularLocation>
</comment>
<dbReference type="RefSeq" id="WP_109904832.1">
    <property type="nucleotide sequence ID" value="NZ_QGLE01000004.1"/>
</dbReference>
<evidence type="ECO:0000256" key="2">
    <source>
        <dbReference type="ARBA" id="ARBA00022612"/>
    </source>
</evidence>
<evidence type="ECO:0000256" key="3">
    <source>
        <dbReference type="ARBA" id="ARBA00022670"/>
    </source>
</evidence>
<dbReference type="SUPFAM" id="SSF56563">
    <property type="entry name" value="Major capsid protein gp5"/>
    <property type="match status" value="1"/>
</dbReference>
<evidence type="ECO:0000313" key="7">
    <source>
        <dbReference type="EMBL" id="PWR24220.1"/>
    </source>
</evidence>
<keyword evidence="4" id="KW-0378">Hydrolase</keyword>
<feature type="domain" description="Phage capsid-like C-terminal" evidence="6">
    <location>
        <begin position="253"/>
        <end position="524"/>
    </location>
</feature>
<dbReference type="NCBIfam" id="TIGR01543">
    <property type="entry name" value="proheadase_HK97"/>
    <property type="match status" value="1"/>
</dbReference>
<keyword evidence="8" id="KW-1185">Reference proteome</keyword>
<organism evidence="7 8">
    <name type="scientific">Zavarzinia aquatilis</name>
    <dbReference type="NCBI Taxonomy" id="2211142"/>
    <lineage>
        <taxon>Bacteria</taxon>
        <taxon>Pseudomonadati</taxon>
        <taxon>Pseudomonadota</taxon>
        <taxon>Alphaproteobacteria</taxon>
        <taxon>Rhodospirillales</taxon>
        <taxon>Zavarziniaceae</taxon>
        <taxon>Zavarzinia</taxon>
    </lineage>
</organism>
<keyword evidence="2" id="KW-1188">Viral release from host cell</keyword>
<dbReference type="Gene3D" id="3.30.2400.10">
    <property type="entry name" value="Major capsid protein gp5"/>
    <property type="match status" value="1"/>
</dbReference>
<proteinExistence type="predicted"/>
<dbReference type="OrthoDB" id="9804926at2"/>
<dbReference type="Gene3D" id="3.30.2320.10">
    <property type="entry name" value="hypothetical protein PF0899 domain"/>
    <property type="match status" value="1"/>
</dbReference>
<dbReference type="GO" id="GO:0006508">
    <property type="term" value="P:proteolysis"/>
    <property type="evidence" value="ECO:0007669"/>
    <property type="project" value="UniProtKB-KW"/>
</dbReference>
<sequence length="528" mass="56674">MTEARALDLLEVRFDAGDDTGLIEGFAARFDEADSYGDVIERGAFAASLAEHRAAETMPVMLWSHDPADAIGRWDAIEETGEGLKVRGRLNLDVQRAREARSLIQSGAVSGLSIGFRVRKALAGAGGARTVREIELHEISIVSLPAAKRARVTSIRSADVSAEQEASMAEVQTGAAPDKGGNEEITLQAVAERVDKIEEILTRNEIRSQRPGAQTKAEEGIEARAFTGFVRRGREALAVDEVRALVVADDTAGGYLAPAEFQKELLRNLVEVSPVRQAARVSSTAAGSVILPKRSAAPTASWVGETEDRPETAPAYGQVEIFVHEAAAYIDVSTKLLEDSALNVTNELAFDFAEEFGRIEGLAFLKGDGVKKPRGLMAHGDVASVPNGHATNLASDALINLMHALPAFYRNRGAWLMNAGTIGTVRKLKTGGGDYIWRDGLADGNPPTILGRPVIEAPDMDAVADGTYPILFGDIQSAYRIVDKVAVSILRDPYSQATKGLVRFHARRRTGGDVVKAEAIRKLKMAVS</sequence>
<dbReference type="Proteomes" id="UP000245461">
    <property type="component" value="Unassembled WGS sequence"/>
</dbReference>
<protein>
    <submittedName>
        <fullName evidence="7">Phage major capsid protein</fullName>
    </submittedName>
</protein>
<dbReference type="AlphaFoldDB" id="A0A317EDK8"/>
<evidence type="ECO:0000259" key="6">
    <source>
        <dbReference type="Pfam" id="PF05065"/>
    </source>
</evidence>